<evidence type="ECO:0000256" key="5">
    <source>
        <dbReference type="ARBA" id="ARBA00022989"/>
    </source>
</evidence>
<keyword evidence="2 7" id="KW-0812">Transmembrane</keyword>
<feature type="domain" description="ABC transporter" evidence="8">
    <location>
        <begin position="319"/>
        <end position="550"/>
    </location>
</feature>
<feature type="transmembrane region" description="Helical" evidence="7">
    <location>
        <begin position="12"/>
        <end position="31"/>
    </location>
</feature>
<dbReference type="GO" id="GO:1904680">
    <property type="term" value="F:peptide transmembrane transporter activity"/>
    <property type="evidence" value="ECO:0007669"/>
    <property type="project" value="InterPro"/>
</dbReference>
<keyword evidence="4 10" id="KW-0067">ATP-binding</keyword>
<dbReference type="RefSeq" id="WP_261594195.1">
    <property type="nucleotide sequence ID" value="NZ_CAMAPC010000009.1"/>
</dbReference>
<evidence type="ECO:0000313" key="11">
    <source>
        <dbReference type="EMBL" id="CAH9063384.1"/>
    </source>
</evidence>
<evidence type="ECO:0000259" key="8">
    <source>
        <dbReference type="PROSITE" id="PS50893"/>
    </source>
</evidence>
<dbReference type="PANTHER" id="PTHR43394:SF1">
    <property type="entry name" value="ATP-BINDING CASSETTE SUB-FAMILY B MEMBER 10, MITOCHONDRIAL"/>
    <property type="match status" value="1"/>
</dbReference>
<feature type="transmembrane region" description="Helical" evidence="7">
    <location>
        <begin position="146"/>
        <end position="164"/>
    </location>
</feature>
<dbReference type="GO" id="GO:0005524">
    <property type="term" value="F:ATP binding"/>
    <property type="evidence" value="ECO:0007669"/>
    <property type="project" value="UniProtKB-KW"/>
</dbReference>
<comment type="subcellular location">
    <subcellularLocation>
        <location evidence="1">Cell membrane</location>
        <topology evidence="1">Multi-pass membrane protein</topology>
    </subcellularLocation>
</comment>
<feature type="transmembrane region" description="Helical" evidence="7">
    <location>
        <begin position="51"/>
        <end position="71"/>
    </location>
</feature>
<evidence type="ECO:0000256" key="7">
    <source>
        <dbReference type="SAM" id="Phobius"/>
    </source>
</evidence>
<dbReference type="InterPro" id="IPR017871">
    <property type="entry name" value="ABC_transporter-like_CS"/>
</dbReference>
<reference evidence="10 13" key="1">
    <citation type="submission" date="2022-07" db="EMBL/GenBank/DDBJ databases">
        <authorList>
            <person name="Criscuolo A."/>
        </authorList>
    </citation>
    <scope>NUCLEOTIDE SEQUENCE</scope>
    <source>
        <strain evidence="13">CIP 111951</strain>
        <strain evidence="10">CIP111854</strain>
        <strain evidence="11">CIP111951</strain>
    </source>
</reference>
<sequence>MFSYFFKQHKLLLAMACAISGATAVIALWLFATIGKVGETGAASFRLDTFVLALVGFVALSMCSAAFLSRLSSRATRSVRMTLIKRVMSTSYADYENVGTEKLYNVLINDVNSISAALSEMPTFMYNALLLTICLSYLAYLSPEMFGILACGIVVSGLISRALIRRLSAKSRLLRQSEDSLMESYKGLLEGFSQLSISKQRSKHHYNNELLPSIDQMCDRERQVRFNWDINRGFTSMLVFMLLGIIIASSQYLNKPGVLLSYVLIITFSASPFAAVMNLVQQFAKAKIALDKISGFAIAQEKPTEQLFDQQPTLEWQKIEFKDIHFEYPQKGSEVPFSLGPINVTINKGETLFITGGNGSGKSTFIKLLLGFTQASSGQVIIDGKELDINSMGSYQALFTPILANFYLFNDVLRHDGSVAGKDKIDPLLEKFEMQSKVSVKDNRFVSTNLSQGQRKRLALINSIVEQCDVFVLDEWAADQDPHFRAVFYQQILPWLKEQGKTVVAVSHDDKYFAQADTRVVFDSGVSHLLTDDAHPDFSRYRQDEALLAAS</sequence>
<dbReference type="GO" id="GO:0015421">
    <property type="term" value="F:ABC-type oligopeptide transporter activity"/>
    <property type="evidence" value="ECO:0007669"/>
    <property type="project" value="TreeGrafter"/>
</dbReference>
<dbReference type="InterPro" id="IPR003439">
    <property type="entry name" value="ABC_transporter-like_ATP-bd"/>
</dbReference>
<keyword evidence="3" id="KW-0547">Nucleotide-binding</keyword>
<dbReference type="InterPro" id="IPR011527">
    <property type="entry name" value="ABC1_TM_dom"/>
</dbReference>
<dbReference type="Proteomes" id="UP001152467">
    <property type="component" value="Unassembled WGS sequence"/>
</dbReference>
<dbReference type="PROSITE" id="PS00211">
    <property type="entry name" value="ABC_TRANSPORTER_1"/>
    <property type="match status" value="1"/>
</dbReference>
<dbReference type="PROSITE" id="PS50893">
    <property type="entry name" value="ABC_TRANSPORTER_2"/>
    <property type="match status" value="1"/>
</dbReference>
<feature type="transmembrane region" description="Helical" evidence="7">
    <location>
        <begin position="259"/>
        <end position="280"/>
    </location>
</feature>
<dbReference type="NCBIfam" id="TIGR01194">
    <property type="entry name" value="cyc_pep_trnsptr"/>
    <property type="match status" value="1"/>
</dbReference>
<evidence type="ECO:0000313" key="13">
    <source>
        <dbReference type="Proteomes" id="UP001152485"/>
    </source>
</evidence>
<evidence type="ECO:0000256" key="3">
    <source>
        <dbReference type="ARBA" id="ARBA00022741"/>
    </source>
</evidence>
<dbReference type="InterPro" id="IPR027417">
    <property type="entry name" value="P-loop_NTPase"/>
</dbReference>
<feature type="transmembrane region" description="Helical" evidence="7">
    <location>
        <begin position="124"/>
        <end position="140"/>
    </location>
</feature>
<evidence type="ECO:0000259" key="9">
    <source>
        <dbReference type="PROSITE" id="PS50929"/>
    </source>
</evidence>
<dbReference type="InterPro" id="IPR005898">
    <property type="entry name" value="Cyc_pep_transpt_SyrD/YojI"/>
</dbReference>
<dbReference type="InterPro" id="IPR003593">
    <property type="entry name" value="AAA+_ATPase"/>
</dbReference>
<proteinExistence type="predicted"/>
<keyword evidence="12" id="KW-1185">Reference proteome</keyword>
<dbReference type="GO" id="GO:0016887">
    <property type="term" value="F:ATP hydrolysis activity"/>
    <property type="evidence" value="ECO:0007669"/>
    <property type="project" value="InterPro"/>
</dbReference>
<keyword evidence="5 7" id="KW-1133">Transmembrane helix</keyword>
<dbReference type="Proteomes" id="UP001152485">
    <property type="component" value="Unassembled WGS sequence"/>
</dbReference>
<dbReference type="AlphaFoldDB" id="A0A9W4QZX8"/>
<dbReference type="SUPFAM" id="SSF90123">
    <property type="entry name" value="ABC transporter transmembrane region"/>
    <property type="match status" value="1"/>
</dbReference>
<dbReference type="InterPro" id="IPR039421">
    <property type="entry name" value="Type_1_exporter"/>
</dbReference>
<dbReference type="SMART" id="SM00382">
    <property type="entry name" value="AAA"/>
    <property type="match status" value="1"/>
</dbReference>
<dbReference type="PROSITE" id="PS50929">
    <property type="entry name" value="ABC_TM1F"/>
    <property type="match status" value="1"/>
</dbReference>
<name>A0A9W4QZX8_9GAMM</name>
<evidence type="ECO:0000256" key="4">
    <source>
        <dbReference type="ARBA" id="ARBA00022840"/>
    </source>
</evidence>
<dbReference type="SUPFAM" id="SSF52540">
    <property type="entry name" value="P-loop containing nucleoside triphosphate hydrolases"/>
    <property type="match status" value="1"/>
</dbReference>
<accession>A0A9W4QZX8</accession>
<evidence type="ECO:0000256" key="1">
    <source>
        <dbReference type="ARBA" id="ARBA00004651"/>
    </source>
</evidence>
<dbReference type="CDD" id="cd03228">
    <property type="entry name" value="ABCC_MRP_Like"/>
    <property type="match status" value="1"/>
</dbReference>
<gene>
    <name evidence="10" type="primary">yojI_4</name>
    <name evidence="11" type="synonym">yojI_5</name>
    <name evidence="10" type="ORF">PSECIP111854_02556</name>
    <name evidence="11" type="ORF">PSECIP111951_02892</name>
</gene>
<evidence type="ECO:0000313" key="10">
    <source>
        <dbReference type="EMBL" id="CAH9060193.1"/>
    </source>
</evidence>
<organism evidence="10 12">
    <name type="scientific">Pseudoalteromonas holothuriae</name>
    <dbReference type="NCBI Taxonomy" id="2963714"/>
    <lineage>
        <taxon>Bacteria</taxon>
        <taxon>Pseudomonadati</taxon>
        <taxon>Pseudomonadota</taxon>
        <taxon>Gammaproteobacteria</taxon>
        <taxon>Alteromonadales</taxon>
        <taxon>Pseudoalteromonadaceae</taxon>
        <taxon>Pseudoalteromonas</taxon>
    </lineage>
</organism>
<dbReference type="Gene3D" id="1.20.1560.10">
    <property type="entry name" value="ABC transporter type 1, transmembrane domain"/>
    <property type="match status" value="1"/>
</dbReference>
<dbReference type="GO" id="GO:0005886">
    <property type="term" value="C:plasma membrane"/>
    <property type="evidence" value="ECO:0007669"/>
    <property type="project" value="UniProtKB-SubCell"/>
</dbReference>
<protein>
    <submittedName>
        <fullName evidence="10">ABC transporter ATP-binding/permease protein YojI</fullName>
    </submittedName>
</protein>
<dbReference type="Gene3D" id="3.40.50.300">
    <property type="entry name" value="P-loop containing nucleotide triphosphate hydrolases"/>
    <property type="match status" value="1"/>
</dbReference>
<feature type="transmembrane region" description="Helical" evidence="7">
    <location>
        <begin position="234"/>
        <end position="253"/>
    </location>
</feature>
<comment type="caution">
    <text evidence="10">The sequence shown here is derived from an EMBL/GenBank/DDBJ whole genome shotgun (WGS) entry which is preliminary data.</text>
</comment>
<keyword evidence="6 7" id="KW-0472">Membrane</keyword>
<dbReference type="InterPro" id="IPR036640">
    <property type="entry name" value="ABC1_TM_sf"/>
</dbReference>
<evidence type="ECO:0000313" key="12">
    <source>
        <dbReference type="Proteomes" id="UP001152467"/>
    </source>
</evidence>
<dbReference type="EMBL" id="CAMAPD010000014">
    <property type="protein sequence ID" value="CAH9063384.1"/>
    <property type="molecule type" value="Genomic_DNA"/>
</dbReference>
<dbReference type="PANTHER" id="PTHR43394">
    <property type="entry name" value="ATP-DEPENDENT PERMEASE MDL1, MITOCHONDRIAL"/>
    <property type="match status" value="1"/>
</dbReference>
<dbReference type="Pfam" id="PF00005">
    <property type="entry name" value="ABC_tran"/>
    <property type="match status" value="1"/>
</dbReference>
<feature type="domain" description="ABC transmembrane type-1" evidence="9">
    <location>
        <begin position="11"/>
        <end position="181"/>
    </location>
</feature>
<dbReference type="EMBL" id="CAMAPC010000009">
    <property type="protein sequence ID" value="CAH9060193.1"/>
    <property type="molecule type" value="Genomic_DNA"/>
</dbReference>
<evidence type="ECO:0000256" key="2">
    <source>
        <dbReference type="ARBA" id="ARBA00022692"/>
    </source>
</evidence>
<evidence type="ECO:0000256" key="6">
    <source>
        <dbReference type="ARBA" id="ARBA00023136"/>
    </source>
</evidence>